<dbReference type="GeneID" id="81620729"/>
<keyword evidence="5" id="KW-0804">Transcription</keyword>
<protein>
    <recommendedName>
        <fullName evidence="8">Zn(2)-C6 fungal-type domain-containing protein</fullName>
    </recommendedName>
</protein>
<evidence type="ECO:0000256" key="7">
    <source>
        <dbReference type="SAM" id="MobiDB-lite"/>
    </source>
</evidence>
<keyword evidence="2" id="KW-0479">Metal-binding</keyword>
<keyword evidence="4" id="KW-0238">DNA-binding</keyword>
<name>A0A9X0C329_9EURO</name>
<evidence type="ECO:0000256" key="6">
    <source>
        <dbReference type="ARBA" id="ARBA00023242"/>
    </source>
</evidence>
<keyword evidence="6" id="KW-0539">Nucleus</keyword>
<dbReference type="InterPro" id="IPR050815">
    <property type="entry name" value="TF_fung"/>
</dbReference>
<comment type="caution">
    <text evidence="9">The sequence shown here is derived from an EMBL/GenBank/DDBJ whole genome shotgun (WGS) entry which is preliminary data.</text>
</comment>
<feature type="compositionally biased region" description="Polar residues" evidence="7">
    <location>
        <begin position="104"/>
        <end position="122"/>
    </location>
</feature>
<evidence type="ECO:0000256" key="3">
    <source>
        <dbReference type="ARBA" id="ARBA00023015"/>
    </source>
</evidence>
<dbReference type="Proteomes" id="UP001148312">
    <property type="component" value="Unassembled WGS sequence"/>
</dbReference>
<evidence type="ECO:0000256" key="4">
    <source>
        <dbReference type="ARBA" id="ARBA00023125"/>
    </source>
</evidence>
<accession>A0A9X0C329</accession>
<feature type="domain" description="Zn(2)-C6 fungal-type" evidence="8">
    <location>
        <begin position="41"/>
        <end position="65"/>
    </location>
</feature>
<reference evidence="9" key="2">
    <citation type="journal article" date="2023" name="IMA Fungus">
        <title>Comparative genomic study of the Penicillium genus elucidates a diverse pangenome and 15 lateral gene transfer events.</title>
        <authorList>
            <person name="Petersen C."/>
            <person name="Sorensen T."/>
            <person name="Nielsen M.R."/>
            <person name="Sondergaard T.E."/>
            <person name="Sorensen J.L."/>
            <person name="Fitzpatrick D.A."/>
            <person name="Frisvad J.C."/>
            <person name="Nielsen K.L."/>
        </authorList>
    </citation>
    <scope>NUCLEOTIDE SEQUENCE</scope>
    <source>
        <strain evidence="9">IBT 30728</strain>
    </source>
</reference>
<dbReference type="RefSeq" id="XP_056794773.1">
    <property type="nucleotide sequence ID" value="XM_056930480.1"/>
</dbReference>
<reference evidence="9" key="1">
    <citation type="submission" date="2022-12" db="EMBL/GenBank/DDBJ databases">
        <authorList>
            <person name="Petersen C."/>
        </authorList>
    </citation>
    <scope>NUCLEOTIDE SEQUENCE</scope>
    <source>
        <strain evidence="9">IBT 30728</strain>
    </source>
</reference>
<dbReference type="GO" id="GO:0000981">
    <property type="term" value="F:DNA-binding transcription factor activity, RNA polymerase II-specific"/>
    <property type="evidence" value="ECO:0007669"/>
    <property type="project" value="InterPro"/>
</dbReference>
<evidence type="ECO:0000256" key="5">
    <source>
        <dbReference type="ARBA" id="ARBA00023163"/>
    </source>
</evidence>
<comment type="subcellular location">
    <subcellularLocation>
        <location evidence="1">Nucleus</location>
    </subcellularLocation>
</comment>
<dbReference type="GO" id="GO:0008270">
    <property type="term" value="F:zinc ion binding"/>
    <property type="evidence" value="ECO:0007669"/>
    <property type="project" value="InterPro"/>
</dbReference>
<feature type="region of interest" description="Disordered" evidence="7">
    <location>
        <begin position="98"/>
        <end position="136"/>
    </location>
</feature>
<dbReference type="InterPro" id="IPR001138">
    <property type="entry name" value="Zn2Cys6_DnaBD"/>
</dbReference>
<sequence length="136" mass="15383">MSLSEARPAKRARQACLTCRYVTDLDLEKRVVNFDKSNYSRKKTRCPGEKPVCSFCMRLGQTCTYGGVEVEERVPDSKSRLTKRVSELESELKRLADYVKHTSTEPNRSQSLPTVQEPNASPSFGPHEISRDASLE</sequence>
<dbReference type="PANTHER" id="PTHR47338:SF9">
    <property type="entry name" value="ZN(II)2CYS6 TRANSCRIPTION FACTOR (EUROFUNG)"/>
    <property type="match status" value="1"/>
</dbReference>
<dbReference type="GO" id="GO:0003677">
    <property type="term" value="F:DNA binding"/>
    <property type="evidence" value="ECO:0007669"/>
    <property type="project" value="UniProtKB-KW"/>
</dbReference>
<proteinExistence type="predicted"/>
<keyword evidence="10" id="KW-1185">Reference proteome</keyword>
<gene>
    <name evidence="9" type="ORF">N7539_000876</name>
</gene>
<dbReference type="CDD" id="cd00067">
    <property type="entry name" value="GAL4"/>
    <property type="match status" value="1"/>
</dbReference>
<evidence type="ECO:0000256" key="1">
    <source>
        <dbReference type="ARBA" id="ARBA00004123"/>
    </source>
</evidence>
<dbReference type="Pfam" id="PF00172">
    <property type="entry name" value="Zn_clus"/>
    <property type="match status" value="1"/>
</dbReference>
<dbReference type="InterPro" id="IPR036864">
    <property type="entry name" value="Zn2-C6_fun-type_DNA-bd_sf"/>
</dbReference>
<dbReference type="SUPFAM" id="SSF57701">
    <property type="entry name" value="Zn2/Cys6 DNA-binding domain"/>
    <property type="match status" value="1"/>
</dbReference>
<keyword evidence="3" id="KW-0805">Transcription regulation</keyword>
<dbReference type="AlphaFoldDB" id="A0A9X0C329"/>
<organism evidence="9 10">
    <name type="scientific">Penicillium diatomitis</name>
    <dbReference type="NCBI Taxonomy" id="2819901"/>
    <lineage>
        <taxon>Eukaryota</taxon>
        <taxon>Fungi</taxon>
        <taxon>Dikarya</taxon>
        <taxon>Ascomycota</taxon>
        <taxon>Pezizomycotina</taxon>
        <taxon>Eurotiomycetes</taxon>
        <taxon>Eurotiomycetidae</taxon>
        <taxon>Eurotiales</taxon>
        <taxon>Aspergillaceae</taxon>
        <taxon>Penicillium</taxon>
    </lineage>
</organism>
<evidence type="ECO:0000256" key="2">
    <source>
        <dbReference type="ARBA" id="ARBA00022723"/>
    </source>
</evidence>
<evidence type="ECO:0000313" key="9">
    <source>
        <dbReference type="EMBL" id="KAJ5495760.1"/>
    </source>
</evidence>
<evidence type="ECO:0000313" key="10">
    <source>
        <dbReference type="Proteomes" id="UP001148312"/>
    </source>
</evidence>
<dbReference type="GO" id="GO:0005634">
    <property type="term" value="C:nucleus"/>
    <property type="evidence" value="ECO:0007669"/>
    <property type="project" value="UniProtKB-SubCell"/>
</dbReference>
<dbReference type="EMBL" id="JAPWDQ010000001">
    <property type="protein sequence ID" value="KAJ5495760.1"/>
    <property type="molecule type" value="Genomic_DNA"/>
</dbReference>
<evidence type="ECO:0000259" key="8">
    <source>
        <dbReference type="Pfam" id="PF00172"/>
    </source>
</evidence>
<dbReference type="PANTHER" id="PTHR47338">
    <property type="entry name" value="ZN(II)2CYS6 TRANSCRIPTION FACTOR (EUROFUNG)-RELATED"/>
    <property type="match status" value="1"/>
</dbReference>
<dbReference type="Gene3D" id="4.10.240.10">
    <property type="entry name" value="Zn(2)-C6 fungal-type DNA-binding domain"/>
    <property type="match status" value="1"/>
</dbReference>